<evidence type="ECO:0000313" key="17">
    <source>
        <dbReference type="Proteomes" id="UP000537126"/>
    </source>
</evidence>
<evidence type="ECO:0000256" key="9">
    <source>
        <dbReference type="ARBA" id="ARBA00024386"/>
    </source>
</evidence>
<dbReference type="HAMAP" id="MF_00063">
    <property type="entry name" value="CysH"/>
    <property type="match status" value="1"/>
</dbReference>
<dbReference type="GO" id="GO:0046872">
    <property type="term" value="F:metal ion binding"/>
    <property type="evidence" value="ECO:0007669"/>
    <property type="project" value="UniProtKB-KW"/>
</dbReference>
<dbReference type="EMBL" id="JAASRN010000002">
    <property type="protein sequence ID" value="NIK74109.1"/>
    <property type="molecule type" value="Genomic_DNA"/>
</dbReference>
<dbReference type="Gene3D" id="3.40.50.620">
    <property type="entry name" value="HUPs"/>
    <property type="match status" value="1"/>
</dbReference>
<comment type="pathway">
    <text evidence="8 14">Sulfur metabolism; hydrogen sulfide biosynthesis; sulfite from sulfate.</text>
</comment>
<evidence type="ECO:0000313" key="16">
    <source>
        <dbReference type="EMBL" id="NIK74109.1"/>
    </source>
</evidence>
<feature type="domain" description="Phosphoadenosine phosphosulphate reductase" evidence="15">
    <location>
        <begin position="32"/>
        <end position="206"/>
    </location>
</feature>
<dbReference type="Proteomes" id="UP000537126">
    <property type="component" value="Unassembled WGS sequence"/>
</dbReference>
<dbReference type="InterPro" id="IPR004511">
    <property type="entry name" value="PAPS/APS_Rdtase"/>
</dbReference>
<evidence type="ECO:0000256" key="12">
    <source>
        <dbReference type="ARBA" id="ARBA00032041"/>
    </source>
</evidence>
<dbReference type="GO" id="GO:0019344">
    <property type="term" value="P:cysteine biosynthetic process"/>
    <property type="evidence" value="ECO:0007669"/>
    <property type="project" value="InterPro"/>
</dbReference>
<dbReference type="GO" id="GO:0019379">
    <property type="term" value="P:sulfate assimilation, phosphoadenylyl sulfate reduction by phosphoadenylyl-sulfate reductase (thioredoxin)"/>
    <property type="evidence" value="ECO:0007669"/>
    <property type="project" value="UniProtKB-UniRule"/>
</dbReference>
<dbReference type="PIRSF" id="PIRSF000857">
    <property type="entry name" value="PAPS_reductase"/>
    <property type="match status" value="1"/>
</dbReference>
<feature type="binding site" evidence="14">
    <location>
        <position position="117"/>
    </location>
    <ligand>
        <name>[4Fe-4S] cluster</name>
        <dbReference type="ChEBI" id="CHEBI:49883"/>
    </ligand>
</feature>
<dbReference type="NCBIfam" id="TIGR00434">
    <property type="entry name" value="cysH"/>
    <property type="match status" value="1"/>
</dbReference>
<organism evidence="16 17">
    <name type="scientific">Thermonema lapsum</name>
    <dbReference type="NCBI Taxonomy" id="28195"/>
    <lineage>
        <taxon>Bacteria</taxon>
        <taxon>Pseudomonadati</taxon>
        <taxon>Bacteroidota</taxon>
        <taxon>Cytophagia</taxon>
        <taxon>Cytophagales</taxon>
        <taxon>Thermonemataceae</taxon>
        <taxon>Thermonema</taxon>
    </lineage>
</organism>
<feature type="active site" description="Nucleophile; cysteine thiosulfonate intermediate" evidence="14">
    <location>
        <position position="227"/>
    </location>
</feature>
<dbReference type="AlphaFoldDB" id="A0A846MRM2"/>
<dbReference type="GO" id="GO:0051539">
    <property type="term" value="F:4 iron, 4 sulfur cluster binding"/>
    <property type="evidence" value="ECO:0007669"/>
    <property type="project" value="UniProtKB-UniRule"/>
</dbReference>
<evidence type="ECO:0000256" key="3">
    <source>
        <dbReference type="ARBA" id="ARBA00022723"/>
    </source>
</evidence>
<feature type="binding site" evidence="14">
    <location>
        <position position="118"/>
    </location>
    <ligand>
        <name>[4Fe-4S] cluster</name>
        <dbReference type="ChEBI" id="CHEBI:49883"/>
    </ligand>
</feature>
<reference evidence="16 17" key="1">
    <citation type="submission" date="2020-03" db="EMBL/GenBank/DDBJ databases">
        <title>Genomic Encyclopedia of Type Strains, Phase IV (KMG-IV): sequencing the most valuable type-strain genomes for metagenomic binning, comparative biology and taxonomic classification.</title>
        <authorList>
            <person name="Goeker M."/>
        </authorList>
    </citation>
    <scope>NUCLEOTIDE SEQUENCE [LARGE SCALE GENOMIC DNA]</scope>
    <source>
        <strain evidence="16 17">DSM 5718</strain>
    </source>
</reference>
<evidence type="ECO:0000256" key="2">
    <source>
        <dbReference type="ARBA" id="ARBA00022490"/>
    </source>
</evidence>
<evidence type="ECO:0000256" key="14">
    <source>
        <dbReference type="HAMAP-Rule" id="MF_00063"/>
    </source>
</evidence>
<dbReference type="InterPro" id="IPR002500">
    <property type="entry name" value="PAPS_reduct_dom"/>
</dbReference>
<protein>
    <recommendedName>
        <fullName evidence="10 14">Adenosine 5'-phosphosulfate reductase</fullName>
        <shortName evidence="14">APS reductase</shortName>
        <ecNumber evidence="9 14">1.8.4.10</ecNumber>
    </recommendedName>
    <alternativeName>
        <fullName evidence="12 14">5'-adenylylsulfate reductase</fullName>
    </alternativeName>
    <alternativeName>
        <fullName evidence="11 14">Thioredoxin-dependent 5'-adenylylsulfate reductase</fullName>
    </alternativeName>
</protein>
<dbReference type="CDD" id="cd23945">
    <property type="entry name" value="PAPS_reductase"/>
    <property type="match status" value="1"/>
</dbReference>
<feature type="binding site" evidence="14">
    <location>
        <position position="203"/>
    </location>
    <ligand>
        <name>[4Fe-4S] cluster</name>
        <dbReference type="ChEBI" id="CHEBI:49883"/>
    </ligand>
</feature>
<dbReference type="InterPro" id="IPR011798">
    <property type="entry name" value="APS_reductase"/>
</dbReference>
<dbReference type="GO" id="GO:0070814">
    <property type="term" value="P:hydrogen sulfide biosynthetic process"/>
    <property type="evidence" value="ECO:0007669"/>
    <property type="project" value="UniProtKB-UniRule"/>
</dbReference>
<dbReference type="RefSeq" id="WP_166919467.1">
    <property type="nucleotide sequence ID" value="NZ_JAASRN010000002.1"/>
</dbReference>
<dbReference type="InterPro" id="IPR014729">
    <property type="entry name" value="Rossmann-like_a/b/a_fold"/>
</dbReference>
<dbReference type="NCBIfam" id="NF002537">
    <property type="entry name" value="PRK02090.1"/>
    <property type="match status" value="1"/>
</dbReference>
<dbReference type="NCBIfam" id="TIGR02055">
    <property type="entry name" value="APS_reductase"/>
    <property type="match status" value="1"/>
</dbReference>
<evidence type="ECO:0000256" key="5">
    <source>
        <dbReference type="ARBA" id="ARBA00023004"/>
    </source>
</evidence>
<keyword evidence="6 14" id="KW-0411">Iron-sulfur</keyword>
<feature type="binding site" evidence="14">
    <location>
        <position position="200"/>
    </location>
    <ligand>
        <name>[4Fe-4S] cluster</name>
        <dbReference type="ChEBI" id="CHEBI:49883"/>
    </ligand>
</feature>
<comment type="subcellular location">
    <subcellularLocation>
        <location evidence="14">Cytoplasm</location>
    </subcellularLocation>
</comment>
<keyword evidence="2 14" id="KW-0963">Cytoplasm</keyword>
<evidence type="ECO:0000256" key="1">
    <source>
        <dbReference type="ARBA" id="ARBA00009732"/>
    </source>
</evidence>
<comment type="similarity">
    <text evidence="1 14">Belongs to the PAPS reductase family. CysH subfamily.</text>
</comment>
<dbReference type="SUPFAM" id="SSF52402">
    <property type="entry name" value="Adenine nucleotide alpha hydrolases-like"/>
    <property type="match status" value="1"/>
</dbReference>
<evidence type="ECO:0000256" key="8">
    <source>
        <dbReference type="ARBA" id="ARBA00024327"/>
    </source>
</evidence>
<evidence type="ECO:0000256" key="13">
    <source>
        <dbReference type="ARBA" id="ARBA00048441"/>
    </source>
</evidence>
<accession>A0A846MRM2</accession>
<evidence type="ECO:0000259" key="15">
    <source>
        <dbReference type="Pfam" id="PF01507"/>
    </source>
</evidence>
<comment type="function">
    <text evidence="7 14">Catalyzes the formation of sulfite from adenosine 5'-phosphosulfate (APS) using thioredoxin as an electron donor.</text>
</comment>
<gene>
    <name evidence="14" type="primary">cysH</name>
    <name evidence="16" type="ORF">FHS56_001622</name>
</gene>
<evidence type="ECO:0000256" key="7">
    <source>
        <dbReference type="ARBA" id="ARBA00024298"/>
    </source>
</evidence>
<comment type="cofactor">
    <cofactor evidence="14">
        <name>[4Fe-4S] cluster</name>
        <dbReference type="ChEBI" id="CHEBI:49883"/>
    </cofactor>
    <text evidence="14">Binds 1 [4Fe-4S] cluster per subunit.</text>
</comment>
<dbReference type="EC" id="1.8.4.10" evidence="9 14"/>
<dbReference type="GO" id="GO:0004604">
    <property type="term" value="F:phosphoadenylyl-sulfate reductase (thioredoxin) activity"/>
    <property type="evidence" value="ECO:0007669"/>
    <property type="project" value="UniProtKB-UniRule"/>
</dbReference>
<keyword evidence="4 14" id="KW-0560">Oxidoreductase</keyword>
<sequence>MNELITKAEACLHAQDIATTLRKLSEAFGEHLAFSTSLSLEDQIITHFIFSNNLPIRVFTLDTGRLFPQTYETMERTRKKYGKTIEVYFPPQEEVERMVNAKGMFSFYESVENRKECCFIRKVLPLNRALQGVQCWITGIRAEHSPLRSNTQLIEWDDSRRIVKYQPLLHWSTSQVEAFVKEHNIPYNPLYDQGFLSIGCQPCTRAVAPGEDIRAGRWWWEQSHKECGLHTR</sequence>
<keyword evidence="5 14" id="KW-0408">Iron</keyword>
<comment type="catalytic activity">
    <reaction evidence="13 14">
        <text>[thioredoxin]-disulfide + sulfite + AMP + 2 H(+) = adenosine 5'-phosphosulfate + [thioredoxin]-dithiol</text>
        <dbReference type="Rhea" id="RHEA:21976"/>
        <dbReference type="Rhea" id="RHEA-COMP:10698"/>
        <dbReference type="Rhea" id="RHEA-COMP:10700"/>
        <dbReference type="ChEBI" id="CHEBI:15378"/>
        <dbReference type="ChEBI" id="CHEBI:17359"/>
        <dbReference type="ChEBI" id="CHEBI:29950"/>
        <dbReference type="ChEBI" id="CHEBI:50058"/>
        <dbReference type="ChEBI" id="CHEBI:58243"/>
        <dbReference type="ChEBI" id="CHEBI:456215"/>
        <dbReference type="EC" id="1.8.4.10"/>
    </reaction>
</comment>
<dbReference type="PANTHER" id="PTHR46482:SF9">
    <property type="entry name" value="5'-ADENYLYLSULFATE REDUCTASE 1, CHLOROPLASTIC"/>
    <property type="match status" value="1"/>
</dbReference>
<dbReference type="GO" id="GO:0005737">
    <property type="term" value="C:cytoplasm"/>
    <property type="evidence" value="ECO:0007669"/>
    <property type="project" value="UniProtKB-SubCell"/>
</dbReference>
<evidence type="ECO:0000256" key="4">
    <source>
        <dbReference type="ARBA" id="ARBA00023002"/>
    </source>
</evidence>
<evidence type="ECO:0000256" key="11">
    <source>
        <dbReference type="ARBA" id="ARBA00030894"/>
    </source>
</evidence>
<evidence type="ECO:0000256" key="10">
    <source>
        <dbReference type="ARBA" id="ARBA00029514"/>
    </source>
</evidence>
<dbReference type="Pfam" id="PF01507">
    <property type="entry name" value="PAPS_reduct"/>
    <property type="match status" value="1"/>
</dbReference>
<proteinExistence type="inferred from homology"/>
<dbReference type="GO" id="GO:0043866">
    <property type="term" value="F:adenylyl-sulfate reductase (thioredoxin) activity"/>
    <property type="evidence" value="ECO:0007669"/>
    <property type="project" value="UniProtKB-EC"/>
</dbReference>
<evidence type="ECO:0000256" key="6">
    <source>
        <dbReference type="ARBA" id="ARBA00023014"/>
    </source>
</evidence>
<keyword evidence="3 14" id="KW-0479">Metal-binding</keyword>
<keyword evidence="17" id="KW-1185">Reference proteome</keyword>
<name>A0A846MRM2_9BACT</name>
<comment type="caution">
    <text evidence="16">The sequence shown here is derived from an EMBL/GenBank/DDBJ whole genome shotgun (WGS) entry which is preliminary data.</text>
</comment>
<dbReference type="PANTHER" id="PTHR46482">
    <property type="entry name" value="5'-ADENYLYLSULFATE REDUCTASE 3, CHLOROPLASTIC"/>
    <property type="match status" value="1"/>
</dbReference>